<dbReference type="PRINTS" id="PR00455">
    <property type="entry name" value="HTHTETR"/>
</dbReference>
<dbReference type="InterPro" id="IPR050109">
    <property type="entry name" value="HTH-type_TetR-like_transc_reg"/>
</dbReference>
<dbReference type="Pfam" id="PF17937">
    <property type="entry name" value="TetR_C_28"/>
    <property type="match status" value="1"/>
</dbReference>
<dbReference type="GO" id="GO:0000976">
    <property type="term" value="F:transcription cis-regulatory region binding"/>
    <property type="evidence" value="ECO:0007669"/>
    <property type="project" value="TreeGrafter"/>
</dbReference>
<evidence type="ECO:0000256" key="2">
    <source>
        <dbReference type="PROSITE-ProRule" id="PRU00335"/>
    </source>
</evidence>
<dbReference type="Proteomes" id="UP000248925">
    <property type="component" value="Unassembled WGS sequence"/>
</dbReference>
<dbReference type="SUPFAM" id="SSF48498">
    <property type="entry name" value="Tetracyclin repressor-like, C-terminal domain"/>
    <property type="match status" value="1"/>
</dbReference>
<comment type="caution">
    <text evidence="4">The sequence shown here is derived from an EMBL/GenBank/DDBJ whole genome shotgun (WGS) entry which is preliminary data.</text>
</comment>
<accession>A0A2W4EUN7</accession>
<dbReference type="RefSeq" id="WP_111160821.1">
    <property type="nucleotide sequence ID" value="NZ_PCDP01000035.1"/>
</dbReference>
<name>A0A2W4EUN7_9HYPH</name>
<sequence>MSDAHHRRKQPVLVRQQLLEVAARLASEQGMAAVTLDAVSGASGVSKGGLLHHFPNKNALLEGLLDSLLEQLDASIEEGMRSDPLPHGRFTRGYLRAVLALRDQPEEIKGWAQVTMALLTEPRLRQRWRDWVRERSEEYIGTDSSVDAQVVRLATDGIWLADLLDCHESDDHARKSLVERLIELSTK</sequence>
<evidence type="ECO:0000256" key="1">
    <source>
        <dbReference type="ARBA" id="ARBA00023125"/>
    </source>
</evidence>
<evidence type="ECO:0000313" key="5">
    <source>
        <dbReference type="Proteomes" id="UP000248925"/>
    </source>
</evidence>
<dbReference type="InterPro" id="IPR036271">
    <property type="entry name" value="Tet_transcr_reg_TetR-rel_C_sf"/>
</dbReference>
<organism evidence="4 5">
    <name type="scientific">Rhizobium tubonense</name>
    <dbReference type="NCBI Taxonomy" id="484088"/>
    <lineage>
        <taxon>Bacteria</taxon>
        <taxon>Pseudomonadati</taxon>
        <taxon>Pseudomonadota</taxon>
        <taxon>Alphaproteobacteria</taxon>
        <taxon>Hyphomicrobiales</taxon>
        <taxon>Rhizobiaceae</taxon>
        <taxon>Rhizobium/Agrobacterium group</taxon>
        <taxon>Rhizobium</taxon>
    </lineage>
</organism>
<dbReference type="EMBL" id="PCDP01000035">
    <property type="protein sequence ID" value="PZM13970.1"/>
    <property type="molecule type" value="Genomic_DNA"/>
</dbReference>
<reference evidence="4 5" key="1">
    <citation type="journal article" date="2018" name="Sci. Rep.">
        <title>Rhizobium tumorigenes sp. nov., a novel plant tumorigenic bacterium isolated from cane gall tumors on thornless blackberry.</title>
        <authorList>
            <person name="Kuzmanovi N."/>
            <person name="Smalla K."/>
            <person name="Gronow S."/>
            <person name="PuBawska J."/>
        </authorList>
    </citation>
    <scope>NUCLEOTIDE SEQUENCE [LARGE SCALE GENOMIC DNA]</scope>
    <source>
        <strain evidence="4 5">CCBAU 85046</strain>
    </source>
</reference>
<dbReference type="InterPro" id="IPR041479">
    <property type="entry name" value="TetR_CgmR_C"/>
</dbReference>
<dbReference type="Gene3D" id="1.10.357.10">
    <property type="entry name" value="Tetracycline Repressor, domain 2"/>
    <property type="match status" value="1"/>
</dbReference>
<feature type="domain" description="HTH tetR-type" evidence="3">
    <location>
        <begin position="12"/>
        <end position="72"/>
    </location>
</feature>
<dbReference type="PROSITE" id="PS50977">
    <property type="entry name" value="HTH_TETR_2"/>
    <property type="match status" value="1"/>
</dbReference>
<dbReference type="OrthoDB" id="9809772at2"/>
<dbReference type="InterPro" id="IPR001647">
    <property type="entry name" value="HTH_TetR"/>
</dbReference>
<proteinExistence type="predicted"/>
<gene>
    <name evidence="4" type="ORF">CPY51_14050</name>
</gene>
<dbReference type="Pfam" id="PF00440">
    <property type="entry name" value="TetR_N"/>
    <property type="match status" value="1"/>
</dbReference>
<evidence type="ECO:0000313" key="4">
    <source>
        <dbReference type="EMBL" id="PZM13970.1"/>
    </source>
</evidence>
<dbReference type="PANTHER" id="PTHR30055">
    <property type="entry name" value="HTH-TYPE TRANSCRIPTIONAL REGULATOR RUTR"/>
    <property type="match status" value="1"/>
</dbReference>
<dbReference type="PANTHER" id="PTHR30055:SF148">
    <property type="entry name" value="TETR-FAMILY TRANSCRIPTIONAL REGULATOR"/>
    <property type="match status" value="1"/>
</dbReference>
<dbReference type="AlphaFoldDB" id="A0A2W4EUN7"/>
<dbReference type="InterPro" id="IPR009057">
    <property type="entry name" value="Homeodomain-like_sf"/>
</dbReference>
<dbReference type="GO" id="GO:0003700">
    <property type="term" value="F:DNA-binding transcription factor activity"/>
    <property type="evidence" value="ECO:0007669"/>
    <property type="project" value="TreeGrafter"/>
</dbReference>
<keyword evidence="5" id="KW-1185">Reference proteome</keyword>
<protein>
    <submittedName>
        <fullName evidence="4">TetR family transcriptional regulator</fullName>
    </submittedName>
</protein>
<feature type="DNA-binding region" description="H-T-H motif" evidence="2">
    <location>
        <begin position="35"/>
        <end position="54"/>
    </location>
</feature>
<keyword evidence="1 2" id="KW-0238">DNA-binding</keyword>
<evidence type="ECO:0000259" key="3">
    <source>
        <dbReference type="PROSITE" id="PS50977"/>
    </source>
</evidence>
<dbReference type="SUPFAM" id="SSF46689">
    <property type="entry name" value="Homeodomain-like"/>
    <property type="match status" value="1"/>
</dbReference>